<dbReference type="AlphaFoldDB" id="A0A060NS57"/>
<dbReference type="RefSeq" id="WP_052467547.1">
    <property type="nucleotide sequence ID" value="NZ_AP014568.1"/>
</dbReference>
<keyword evidence="1" id="KW-0175">Coiled coil</keyword>
<evidence type="ECO:0000313" key="3">
    <source>
        <dbReference type="Proteomes" id="UP000067461"/>
    </source>
</evidence>
<dbReference type="HOGENOM" id="CLU_000445_92_1_4"/>
<reference evidence="2 3" key="1">
    <citation type="journal article" date="2014" name="Nat. Commun.">
        <title>Physiological and genomic features of highly alkaliphilic hydrogen-utilizing Betaproteobacteria from a continental serpentinizing site.</title>
        <authorList>
            <person name="Suzuki S."/>
            <person name="Kuenen J.G."/>
            <person name="Schipper K."/>
            <person name="van der Velde S."/>
            <person name="Ishii S."/>
            <person name="Wu A."/>
            <person name="Sorokin D.Y."/>
            <person name="Tenney A."/>
            <person name="Meng X.Y."/>
            <person name="Morrill P.L."/>
            <person name="Kamagata Y."/>
            <person name="Muyzer G."/>
            <person name="Nealson K.H."/>
        </authorList>
    </citation>
    <scope>NUCLEOTIDE SEQUENCE [LARGE SCALE GENOMIC DNA]</scope>
    <source>
        <strain evidence="2 3">A1</strain>
    </source>
</reference>
<name>A0A060NS57_9BURK</name>
<sequence length="402" mass="44467">MKVPFPIEQVELNAPLPVNVVDPHGVLLLRRGEIIRNEAHRDLLKTHGPMVDEEEYRQWTFRYTAAIDKKLRGNERLEAIAGVARPMGVQPTRNEQELSALERWTDLHTRLSLLLVQGEQAQDFERRLQQLESRIDEVLRARVDDSLFVLVQLLLDRAQGYSASHALLSAVLCRLVGTPLLAGHEPLQRSLMHAALTMNIGMSKLQDELALRLEPLDEALRARVNRHPLDGVRILQALGVGDGVWLDLVRHHHQQPRTPLPDLTGCAPTDLAAHLLALADVFVARISPRASRRSQPAHVAARDAYLTQDGQAAPLGAAFIKTVGVHIPGSYVQLENGELAVVVRRGRRANAPLAFALVGRQGLPMGEPALRDTSEPAFQIKAGVAADEVRVRVNPSKLLARL</sequence>
<feature type="coiled-coil region" evidence="1">
    <location>
        <begin position="114"/>
        <end position="141"/>
    </location>
</feature>
<dbReference type="Gene3D" id="1.10.3210.10">
    <property type="entry name" value="Hypothetical protein af1432"/>
    <property type="match status" value="1"/>
</dbReference>
<dbReference type="Proteomes" id="UP000067461">
    <property type="component" value="Chromosome"/>
</dbReference>
<dbReference type="STRING" id="1458425.SRAA_1890"/>
<dbReference type="SUPFAM" id="SSF109604">
    <property type="entry name" value="HD-domain/PDEase-like"/>
    <property type="match status" value="1"/>
</dbReference>
<organism evidence="2 3">
    <name type="scientific">Serpentinimonas raichei</name>
    <dbReference type="NCBI Taxonomy" id="1458425"/>
    <lineage>
        <taxon>Bacteria</taxon>
        <taxon>Pseudomonadati</taxon>
        <taxon>Pseudomonadota</taxon>
        <taxon>Betaproteobacteria</taxon>
        <taxon>Burkholderiales</taxon>
        <taxon>Comamonadaceae</taxon>
        <taxon>Serpentinimonas</taxon>
    </lineage>
</organism>
<gene>
    <name evidence="2" type="ORF">SRAA_1890</name>
</gene>
<dbReference type="EMBL" id="AP014568">
    <property type="protein sequence ID" value="BAO81744.1"/>
    <property type="molecule type" value="Genomic_DNA"/>
</dbReference>
<keyword evidence="3" id="KW-1185">Reference proteome</keyword>
<evidence type="ECO:0000256" key="1">
    <source>
        <dbReference type="SAM" id="Coils"/>
    </source>
</evidence>
<dbReference type="KEGG" id="cbaa:SRAA_1890"/>
<dbReference type="OrthoDB" id="9774747at2"/>
<proteinExistence type="predicted"/>
<accession>A0A060NS57</accession>
<evidence type="ECO:0000313" key="2">
    <source>
        <dbReference type="EMBL" id="BAO81744.1"/>
    </source>
</evidence>
<protein>
    <submittedName>
        <fullName evidence="2">HD-GYP domain protein</fullName>
    </submittedName>
</protein>